<dbReference type="Gene3D" id="3.40.109.10">
    <property type="entry name" value="NADH Oxidase"/>
    <property type="match status" value="1"/>
</dbReference>
<evidence type="ECO:0000313" key="8">
    <source>
        <dbReference type="EMBL" id="SEA84518.1"/>
    </source>
</evidence>
<dbReference type="PANTHER" id="PTHR43673:SF2">
    <property type="entry name" value="NITROREDUCTASE"/>
    <property type="match status" value="1"/>
</dbReference>
<name>A0A1H4EII8_9GAMM</name>
<dbReference type="OrthoDB" id="9809288at2"/>
<accession>A0A1H4EII8</accession>
<dbReference type="InterPro" id="IPR029479">
    <property type="entry name" value="Nitroreductase"/>
</dbReference>
<protein>
    <submittedName>
        <fullName evidence="8">Nitroreductase</fullName>
    </submittedName>
</protein>
<dbReference type="Pfam" id="PF00881">
    <property type="entry name" value="Nitroreductase"/>
    <property type="match status" value="1"/>
</dbReference>
<dbReference type="SUPFAM" id="SSF55469">
    <property type="entry name" value="FMN-dependent nitroreductase-like"/>
    <property type="match status" value="1"/>
</dbReference>
<keyword evidence="5" id="KW-0521">NADP</keyword>
<dbReference type="GO" id="GO:0016491">
    <property type="term" value="F:oxidoreductase activity"/>
    <property type="evidence" value="ECO:0007669"/>
    <property type="project" value="UniProtKB-KW"/>
</dbReference>
<dbReference type="EMBL" id="FNRJ01000008">
    <property type="protein sequence ID" value="SEA84518.1"/>
    <property type="molecule type" value="Genomic_DNA"/>
</dbReference>
<evidence type="ECO:0000256" key="1">
    <source>
        <dbReference type="ARBA" id="ARBA00001917"/>
    </source>
</evidence>
<dbReference type="CDD" id="cd02149">
    <property type="entry name" value="NfsB-like"/>
    <property type="match status" value="1"/>
</dbReference>
<organism evidence="8 9">
    <name type="scientific">Marinobacterium iners DSM 11526</name>
    <dbReference type="NCBI Taxonomy" id="1122198"/>
    <lineage>
        <taxon>Bacteria</taxon>
        <taxon>Pseudomonadati</taxon>
        <taxon>Pseudomonadota</taxon>
        <taxon>Gammaproteobacteria</taxon>
        <taxon>Oceanospirillales</taxon>
        <taxon>Oceanospirillaceae</taxon>
        <taxon>Marinobacterium</taxon>
    </lineage>
</organism>
<dbReference type="STRING" id="1122198.SAMN02745729_10899"/>
<evidence type="ECO:0000256" key="6">
    <source>
        <dbReference type="ARBA" id="ARBA00023002"/>
    </source>
</evidence>
<feature type="domain" description="Nitroreductase" evidence="7">
    <location>
        <begin position="8"/>
        <end position="185"/>
    </location>
</feature>
<comment type="cofactor">
    <cofactor evidence="1">
        <name>FMN</name>
        <dbReference type="ChEBI" id="CHEBI:58210"/>
    </cofactor>
</comment>
<evidence type="ECO:0000256" key="5">
    <source>
        <dbReference type="ARBA" id="ARBA00022857"/>
    </source>
</evidence>
<dbReference type="Proteomes" id="UP000242469">
    <property type="component" value="Unassembled WGS sequence"/>
</dbReference>
<dbReference type="InterPro" id="IPR000415">
    <property type="entry name" value="Nitroreductase-like"/>
</dbReference>
<keyword evidence="9" id="KW-1185">Reference proteome</keyword>
<dbReference type="RefSeq" id="WP_091826684.1">
    <property type="nucleotide sequence ID" value="NZ_FNRJ01000008.1"/>
</dbReference>
<dbReference type="AlphaFoldDB" id="A0A1H4EII8"/>
<gene>
    <name evidence="8" type="ORF">SAMN02745729_10899</name>
</gene>
<evidence type="ECO:0000256" key="4">
    <source>
        <dbReference type="ARBA" id="ARBA00022643"/>
    </source>
</evidence>
<sequence length="211" mass="23258">MSPLNALNWRYAVKQFANTTLTTEQQQLEPLLEATRLSPGAFGLQPYRILVISNPELRTDLLAYSMGQDKVVHASHLLVFAAVTRIDEAFVAAHIELMARQRGGDIEAYRDFQAHLRDYFNNMTDQEKSHWADQQVYLALGTCLTSAALLGIDSCPMTGFDAAGYDALLGLADQGLRSVAICPLGVRHAEDTVADLPKVRLPAQVMTRVLA</sequence>
<keyword evidence="6" id="KW-0560">Oxidoreductase</keyword>
<comment type="similarity">
    <text evidence="2">Belongs to the nitroreductase family.</text>
</comment>
<evidence type="ECO:0000259" key="7">
    <source>
        <dbReference type="Pfam" id="PF00881"/>
    </source>
</evidence>
<dbReference type="PANTHER" id="PTHR43673">
    <property type="entry name" value="NAD(P)H NITROREDUCTASE YDGI-RELATED"/>
    <property type="match status" value="1"/>
</dbReference>
<evidence type="ECO:0000256" key="3">
    <source>
        <dbReference type="ARBA" id="ARBA00022630"/>
    </source>
</evidence>
<reference evidence="9" key="1">
    <citation type="submission" date="2016-10" db="EMBL/GenBank/DDBJ databases">
        <authorList>
            <person name="Varghese N."/>
            <person name="Submissions S."/>
        </authorList>
    </citation>
    <scope>NUCLEOTIDE SEQUENCE [LARGE SCALE GENOMIC DNA]</scope>
    <source>
        <strain evidence="9">DSM 11526</strain>
    </source>
</reference>
<keyword evidence="4" id="KW-0288">FMN</keyword>
<proteinExistence type="inferred from homology"/>
<evidence type="ECO:0000313" key="9">
    <source>
        <dbReference type="Proteomes" id="UP000242469"/>
    </source>
</evidence>
<dbReference type="InterPro" id="IPR033878">
    <property type="entry name" value="NfsB-like"/>
</dbReference>
<evidence type="ECO:0000256" key="2">
    <source>
        <dbReference type="ARBA" id="ARBA00007118"/>
    </source>
</evidence>
<keyword evidence="3" id="KW-0285">Flavoprotein</keyword>